<feature type="domain" description="GmrSD restriction endonucleases N-terminal" evidence="2">
    <location>
        <begin position="9"/>
        <end position="249"/>
    </location>
</feature>
<evidence type="ECO:0000259" key="2">
    <source>
        <dbReference type="Pfam" id="PF03235"/>
    </source>
</evidence>
<dbReference type="PANTHER" id="PTHR35149:SF1">
    <property type="entry name" value="DUF5655 DOMAIN-CONTAINING PROTEIN"/>
    <property type="match status" value="1"/>
</dbReference>
<reference evidence="4 5" key="1">
    <citation type="submission" date="2024-09" db="EMBL/GenBank/DDBJ databases">
        <title>The Natural Products Discovery Center: Release of the First 8490 Sequenced Strains for Exploring Actinobacteria Biosynthetic Diversity.</title>
        <authorList>
            <person name="Kalkreuter E."/>
            <person name="Kautsar S.A."/>
            <person name="Yang D."/>
            <person name="Bader C.D."/>
            <person name="Teijaro C.N."/>
            <person name="Fluegel L."/>
            <person name="Davis C.M."/>
            <person name="Simpson J.R."/>
            <person name="Lauterbach L."/>
            <person name="Steele A.D."/>
            <person name="Gui C."/>
            <person name="Meng S."/>
            <person name="Li G."/>
            <person name="Viehrig K."/>
            <person name="Ye F."/>
            <person name="Su P."/>
            <person name="Kiefer A.F."/>
            <person name="Nichols A."/>
            <person name="Cepeda A.J."/>
            <person name="Yan W."/>
            <person name="Fan B."/>
            <person name="Jiang Y."/>
            <person name="Adhikari A."/>
            <person name="Zheng C.-J."/>
            <person name="Schuster L."/>
            <person name="Cowan T.M."/>
            <person name="Smanski M.J."/>
            <person name="Chevrette M.G."/>
            <person name="De Carvalho L.P.S."/>
            <person name="Shen B."/>
        </authorList>
    </citation>
    <scope>NUCLEOTIDE SEQUENCE [LARGE SCALE GENOMIC DNA]</scope>
    <source>
        <strain evidence="4 5">NPDC058348</strain>
    </source>
</reference>
<dbReference type="EMBL" id="JBHXIJ010000103">
    <property type="protein sequence ID" value="MFD5100498.1"/>
    <property type="molecule type" value="Genomic_DNA"/>
</dbReference>
<dbReference type="InterPro" id="IPR004919">
    <property type="entry name" value="GmrSD_N"/>
</dbReference>
<dbReference type="PANTHER" id="PTHR35149">
    <property type="entry name" value="SLL5132 PROTEIN"/>
    <property type="match status" value="1"/>
</dbReference>
<feature type="region of interest" description="Disordered" evidence="1">
    <location>
        <begin position="625"/>
        <end position="653"/>
    </location>
</feature>
<dbReference type="InterPro" id="IPR011089">
    <property type="entry name" value="GmrSD_C"/>
</dbReference>
<dbReference type="Proteomes" id="UP001598448">
    <property type="component" value="Unassembled WGS sequence"/>
</dbReference>
<dbReference type="Pfam" id="PF07510">
    <property type="entry name" value="GmrSD_C"/>
    <property type="match status" value="1"/>
</dbReference>
<dbReference type="RefSeq" id="WP_386714372.1">
    <property type="nucleotide sequence ID" value="NZ_JBHXIJ010000103.1"/>
</dbReference>
<evidence type="ECO:0000259" key="3">
    <source>
        <dbReference type="Pfam" id="PF07510"/>
    </source>
</evidence>
<proteinExistence type="predicted"/>
<comment type="caution">
    <text evidence="4">The sequence shown here is derived from an EMBL/GenBank/DDBJ whole genome shotgun (WGS) entry which is preliminary data.</text>
</comment>
<organism evidence="4 5">
    <name type="scientific">Streptomyces albidochromogenes</name>
    <dbReference type="NCBI Taxonomy" id="329524"/>
    <lineage>
        <taxon>Bacteria</taxon>
        <taxon>Bacillati</taxon>
        <taxon>Actinomycetota</taxon>
        <taxon>Actinomycetes</taxon>
        <taxon>Kitasatosporales</taxon>
        <taxon>Streptomycetaceae</taxon>
        <taxon>Streptomyces</taxon>
    </lineage>
</organism>
<protein>
    <submittedName>
        <fullName evidence="4">DUF262 domain-containing protein</fullName>
    </submittedName>
</protein>
<evidence type="ECO:0000313" key="5">
    <source>
        <dbReference type="Proteomes" id="UP001598448"/>
    </source>
</evidence>
<keyword evidence="5" id="KW-1185">Reference proteome</keyword>
<feature type="compositionally biased region" description="Basic and acidic residues" evidence="1">
    <location>
        <begin position="643"/>
        <end position="653"/>
    </location>
</feature>
<gene>
    <name evidence="4" type="ORF">ACFWJN_16270</name>
</gene>
<accession>A0ABW6FPR4</accession>
<name>A0ABW6FPR4_9ACTN</name>
<dbReference type="Pfam" id="PF03235">
    <property type="entry name" value="GmrSD_N"/>
    <property type="match status" value="1"/>
</dbReference>
<sequence>MQAGDVKLGKVFANDHQSVIPIFQRPYVWDQERNWEPLWGDVRTAAEEVEAEAVGEGGGGGPAKARTYFLGAVVVQERHRPPRRLGSSHIIDGQQRMTTLQVLFAAARAVAQGLGAHSVAGRFTSLLENRAETVHEAFPDDRYKVWPLPQDRDAFLWAVRRDEDQRAAPDAQHRLVRARSWFEQEIGDWVRAAEKPVQRLDDLYYTLQERMQLVEIVLDTGDDPQVIFEALNHRGVRLDAADLVKNLLFQTVDAQGDHHRAEQLLMRGWLPLDAEPWRGQVTTGRIKRALVDLLLAYWLTVHKREDVLVEHLFADFKTWLRNSGAQAADVILDIRHYADTYLRLRDLPMTSPTGRLLDRMQTMTATPWPVLLYLHATDAVPEEQRAIAARAIDSFLMRRAVCLLTSKDYNRLFVQVLADVRQSDPSGAGDAVVRSLRGQTAEARLWPDDGMFLNALLAPDLYRRSYRARLKALLVGLENHLRTPRTETGPVLSSTDASLNIEHILPQKWEAHWPLTDGDGDGDGDYEKRLKRRQDAVHQLGNLTLVTTKLNPSLSNQAWRRKKEELRSHSLMRLTTSSVLSAPEGLGAHWGGETWAAAWDEDRVALRGSWLARAALHAWPLIGSDGGARRSDGGGGPVAGTPGRDHCRWGGAE</sequence>
<evidence type="ECO:0000313" key="4">
    <source>
        <dbReference type="EMBL" id="MFD5100498.1"/>
    </source>
</evidence>
<feature type="domain" description="GmrSD restriction endonucleases C-terminal" evidence="3">
    <location>
        <begin position="446"/>
        <end position="613"/>
    </location>
</feature>
<evidence type="ECO:0000256" key="1">
    <source>
        <dbReference type="SAM" id="MobiDB-lite"/>
    </source>
</evidence>